<evidence type="ECO:0000259" key="3">
    <source>
        <dbReference type="PROSITE" id="PS51180"/>
    </source>
</evidence>
<name>A0A8J5UZL9_9ASCO</name>
<evidence type="ECO:0000313" key="5">
    <source>
        <dbReference type="Proteomes" id="UP000694255"/>
    </source>
</evidence>
<dbReference type="Pfam" id="PF03097">
    <property type="entry name" value="BRO1"/>
    <property type="match status" value="1"/>
</dbReference>
<dbReference type="RefSeq" id="XP_049263806.1">
    <property type="nucleotide sequence ID" value="XM_049406613.1"/>
</dbReference>
<comment type="caution">
    <text evidence="4">The sequence shown here is derived from an EMBL/GenBank/DDBJ whole genome shotgun (WGS) entry which is preliminary data.</text>
</comment>
<dbReference type="GeneID" id="73469624"/>
<dbReference type="OrthoDB" id="64867at2759"/>
<dbReference type="Proteomes" id="UP000694255">
    <property type="component" value="Unassembled WGS sequence"/>
</dbReference>
<dbReference type="InterPro" id="IPR004328">
    <property type="entry name" value="BRO1_dom"/>
</dbReference>
<dbReference type="CDD" id="cd09241">
    <property type="entry name" value="BRO1_ScRim20-like"/>
    <property type="match status" value="1"/>
</dbReference>
<evidence type="ECO:0000256" key="2">
    <source>
        <dbReference type="SAM" id="MobiDB-lite"/>
    </source>
</evidence>
<dbReference type="InterPro" id="IPR025304">
    <property type="entry name" value="ALIX_V_dom"/>
</dbReference>
<reference evidence="4 5" key="1">
    <citation type="journal article" date="2021" name="DNA Res.">
        <title>Genome analysis of Candida subhashii reveals its hybrid nature and dual mitochondrial genome conformations.</title>
        <authorList>
            <person name="Mixao V."/>
            <person name="Hegedusova E."/>
            <person name="Saus E."/>
            <person name="Pryszcz L.P."/>
            <person name="Cillingova A."/>
            <person name="Nosek J."/>
            <person name="Gabaldon T."/>
        </authorList>
    </citation>
    <scope>NUCLEOTIDE SEQUENCE [LARGE SCALE GENOMIC DNA]</scope>
    <source>
        <strain evidence="4 5">CBS 10753</strain>
    </source>
</reference>
<evidence type="ECO:0000256" key="1">
    <source>
        <dbReference type="ARBA" id="ARBA00038154"/>
    </source>
</evidence>
<dbReference type="GO" id="GO:0005768">
    <property type="term" value="C:endosome"/>
    <property type="evidence" value="ECO:0007669"/>
    <property type="project" value="TreeGrafter"/>
</dbReference>
<dbReference type="EMBL" id="JAGSYN010000125">
    <property type="protein sequence ID" value="KAG7663574.1"/>
    <property type="molecule type" value="Genomic_DNA"/>
</dbReference>
<dbReference type="SMART" id="SM01041">
    <property type="entry name" value="BRO1"/>
    <property type="match status" value="1"/>
</dbReference>
<dbReference type="PANTHER" id="PTHR23030:SF39">
    <property type="entry name" value="PROGRAMMED CELL DEATH 6-INTERACTING PROTEIN"/>
    <property type="match status" value="1"/>
</dbReference>
<dbReference type="Pfam" id="PF13949">
    <property type="entry name" value="ALIX_LYPXL_bnd"/>
    <property type="match status" value="1"/>
</dbReference>
<feature type="domain" description="BRO1" evidence="3">
    <location>
        <begin position="4"/>
        <end position="392"/>
    </location>
</feature>
<sequence>MNTNLLYVPLRSSRPLNLNDELRQVINKDFFQPPSSFEDDLLYVGNLRDRIANIKNETNTKEDESILLQYYAILEMIRSKFPETCIEFGWFGTLTYGPSGPYKSRSLKFEELNIMFQLGSLYSQFALKESRHTDNGLKQACMYFQLSAGVFQLMTDLLERETKDHISPQDLEKETLNCLIQLMLAQAQETIWQKAVANPGAKDSVISRLAVQTSEYYSRAFKCGNSSEFIKLEWINHIAVKMFHFKAAGHFRTAKIAQDNFQYGEQVAHLRISSKNIKNAFKYKKYVSSFVLEDLQGLSDIVSATLKTAEKDNDLVYLKVVPGENDLKPIAGVDMVKPICPDGLTSPISERQVFKDLIPYMIIHVAQALRERQDDFIRERVQAPLQSLNNLMNSFLIERGLPASIDTIQQPENIPDSIIEHSKEILNMGGQEFIEGALREIGQLAQDAAHLVDECERRISLDSQEDDMLRDRLSGNAEWTRPNTTEAAEELISKIAAMREYLSQAKSGDERVLSEFLGIKPYLETYSGGPKAIESYIPNSTYVKLDGRLLAIISDLRGALAEVADLENDRKIFSQGLEIKARDNNILPKLIDDYKQRRNEFYDNQGNFKELAFEPIYENHMRIYDNDLQYVESSKNRQIKLESQLDTLNKRFLEEYEISNNISQSNRRDALQALESVHSKYLQIISNLNEGSRFYNEFITKGNSVLRACEDYLYQRRLESRDLEHALNRNNEMPTDSYVDSDDNIGPRNDVVSPQGKKSGIWNPTTGLRFG</sequence>
<feature type="region of interest" description="Disordered" evidence="2">
    <location>
        <begin position="725"/>
        <end position="758"/>
    </location>
</feature>
<dbReference type="PROSITE" id="PS51180">
    <property type="entry name" value="BRO1"/>
    <property type="match status" value="1"/>
</dbReference>
<dbReference type="PANTHER" id="PTHR23030">
    <property type="entry name" value="PCD6 INTERACTING PROTEIN-RELATED"/>
    <property type="match status" value="1"/>
</dbReference>
<gene>
    <name evidence="4" type="ORF">J8A68_002823</name>
</gene>
<protein>
    <submittedName>
        <fullName evidence="4">RIM20</fullName>
    </submittedName>
</protein>
<accession>A0A8J5UZL9</accession>
<dbReference type="CDD" id="cd08915">
    <property type="entry name" value="V_Alix_like"/>
    <property type="match status" value="1"/>
</dbReference>
<dbReference type="AlphaFoldDB" id="A0A8J5UZL9"/>
<organism evidence="4 5">
    <name type="scientific">[Candida] subhashii</name>
    <dbReference type="NCBI Taxonomy" id="561895"/>
    <lineage>
        <taxon>Eukaryota</taxon>
        <taxon>Fungi</taxon>
        <taxon>Dikarya</taxon>
        <taxon>Ascomycota</taxon>
        <taxon>Saccharomycotina</taxon>
        <taxon>Pichiomycetes</taxon>
        <taxon>Debaryomycetaceae</taxon>
        <taxon>Spathaspora</taxon>
    </lineage>
</organism>
<keyword evidence="5" id="KW-1185">Reference proteome</keyword>
<evidence type="ECO:0000313" key="4">
    <source>
        <dbReference type="EMBL" id="KAG7663574.1"/>
    </source>
</evidence>
<proteinExistence type="inferred from homology"/>
<comment type="similarity">
    <text evidence="1">Belongs to the palA/RIM20 family.</text>
</comment>